<dbReference type="EMBL" id="JALDYZ010000018">
    <property type="protein sequence ID" value="MDI7924781.1"/>
    <property type="molecule type" value="Genomic_DNA"/>
</dbReference>
<dbReference type="InterPro" id="IPR018335">
    <property type="entry name" value="Tscrpt_reg_HTH_Crp-type_CS"/>
</dbReference>
<feature type="domain" description="HTH crp-type" evidence="5">
    <location>
        <begin position="140"/>
        <end position="210"/>
    </location>
</feature>
<dbReference type="PANTHER" id="PTHR24567:SF75">
    <property type="entry name" value="FUMARATE AND NITRATE REDUCTION REGULATORY PROTEIN"/>
    <property type="match status" value="1"/>
</dbReference>
<keyword evidence="1" id="KW-0805">Transcription regulation</keyword>
<evidence type="ECO:0000313" key="7">
    <source>
        <dbReference type="Proteomes" id="UP001161580"/>
    </source>
</evidence>
<dbReference type="PROSITE" id="PS51063">
    <property type="entry name" value="HTH_CRP_2"/>
    <property type="match status" value="1"/>
</dbReference>
<sequence>MNAPTVSMNARTAIFPPEPVQAVFASLASRSRPTSSYANGQEIYAEGQRATRIYRVEFGAVRVCHSLADGRRQILSFHLPGEWFGFGANSVHRFSAEAIGYTGIQSLGLTATMDLSSSLMPAVLQCLARAQDHQLLITRQCATERTAAFLSEMAERQGDRNLVQLPMARADIADYLGLTTESVSRSFTRLKDKGVIRFHGQRSIEIARWDMLQLLSE</sequence>
<dbReference type="SUPFAM" id="SSF51206">
    <property type="entry name" value="cAMP-binding domain-like"/>
    <property type="match status" value="1"/>
</dbReference>
<dbReference type="SMART" id="SM00100">
    <property type="entry name" value="cNMP"/>
    <property type="match status" value="1"/>
</dbReference>
<dbReference type="CDD" id="cd00092">
    <property type="entry name" value="HTH_CRP"/>
    <property type="match status" value="1"/>
</dbReference>
<dbReference type="InterPro" id="IPR018490">
    <property type="entry name" value="cNMP-bd_dom_sf"/>
</dbReference>
<dbReference type="GO" id="GO:0003677">
    <property type="term" value="F:DNA binding"/>
    <property type="evidence" value="ECO:0007669"/>
    <property type="project" value="UniProtKB-KW"/>
</dbReference>
<comment type="caution">
    <text evidence="6">The sequence shown here is derived from an EMBL/GenBank/DDBJ whole genome shotgun (WGS) entry which is preliminary data.</text>
</comment>
<dbReference type="SMART" id="SM00419">
    <property type="entry name" value="HTH_CRP"/>
    <property type="match status" value="1"/>
</dbReference>
<protein>
    <submittedName>
        <fullName evidence="6">Helix-turn-helix domain-containing protein</fullName>
    </submittedName>
</protein>
<dbReference type="InterPro" id="IPR012318">
    <property type="entry name" value="HTH_CRP"/>
</dbReference>
<reference evidence="6" key="1">
    <citation type="submission" date="2022-03" db="EMBL/GenBank/DDBJ databases">
        <title>Fererhizobium litorale gen. nov., sp. nov., isolated from sandy sediments of the Sea of Japan seashore.</title>
        <authorList>
            <person name="Romanenko L."/>
            <person name="Kurilenko V."/>
            <person name="Otstavnykh N."/>
            <person name="Svetashev V."/>
            <person name="Tekutyeva L."/>
            <person name="Isaeva M."/>
            <person name="Mikhailov V."/>
        </authorList>
    </citation>
    <scope>NUCLEOTIDE SEQUENCE</scope>
    <source>
        <strain evidence="6">KMM 9576</strain>
    </source>
</reference>
<dbReference type="AlphaFoldDB" id="A0AAE3QGV2"/>
<dbReference type="InterPro" id="IPR036390">
    <property type="entry name" value="WH_DNA-bd_sf"/>
</dbReference>
<dbReference type="Pfam" id="PF00027">
    <property type="entry name" value="cNMP_binding"/>
    <property type="match status" value="1"/>
</dbReference>
<feature type="domain" description="Cyclic nucleotide-binding" evidence="4">
    <location>
        <begin position="37"/>
        <end position="85"/>
    </location>
</feature>
<dbReference type="Proteomes" id="UP001161580">
    <property type="component" value="Unassembled WGS sequence"/>
</dbReference>
<dbReference type="Gene3D" id="1.10.10.10">
    <property type="entry name" value="Winged helix-like DNA-binding domain superfamily/Winged helix DNA-binding domain"/>
    <property type="match status" value="1"/>
</dbReference>
<proteinExistence type="predicted"/>
<dbReference type="GO" id="GO:0005829">
    <property type="term" value="C:cytosol"/>
    <property type="evidence" value="ECO:0007669"/>
    <property type="project" value="TreeGrafter"/>
</dbReference>
<dbReference type="RefSeq" id="WP_311788797.1">
    <property type="nucleotide sequence ID" value="NZ_JALDYY010000019.1"/>
</dbReference>
<evidence type="ECO:0000256" key="2">
    <source>
        <dbReference type="ARBA" id="ARBA00023125"/>
    </source>
</evidence>
<dbReference type="SUPFAM" id="SSF46785">
    <property type="entry name" value="Winged helix' DNA-binding domain"/>
    <property type="match status" value="1"/>
</dbReference>
<dbReference type="InterPro" id="IPR036388">
    <property type="entry name" value="WH-like_DNA-bd_sf"/>
</dbReference>
<dbReference type="Pfam" id="PF13545">
    <property type="entry name" value="HTH_Crp_2"/>
    <property type="match status" value="1"/>
</dbReference>
<dbReference type="Gene3D" id="2.60.120.10">
    <property type="entry name" value="Jelly Rolls"/>
    <property type="match status" value="1"/>
</dbReference>
<keyword evidence="2" id="KW-0238">DNA-binding</keyword>
<keyword evidence="3" id="KW-0804">Transcription</keyword>
<evidence type="ECO:0000259" key="5">
    <source>
        <dbReference type="PROSITE" id="PS51063"/>
    </source>
</evidence>
<dbReference type="PRINTS" id="PR00034">
    <property type="entry name" value="HTHCRP"/>
</dbReference>
<keyword evidence="7" id="KW-1185">Reference proteome</keyword>
<evidence type="ECO:0000256" key="1">
    <source>
        <dbReference type="ARBA" id="ARBA00023015"/>
    </source>
</evidence>
<dbReference type="InterPro" id="IPR050397">
    <property type="entry name" value="Env_Response_Regulators"/>
</dbReference>
<dbReference type="InterPro" id="IPR000595">
    <property type="entry name" value="cNMP-bd_dom"/>
</dbReference>
<dbReference type="PANTHER" id="PTHR24567">
    <property type="entry name" value="CRP FAMILY TRANSCRIPTIONAL REGULATORY PROTEIN"/>
    <property type="match status" value="1"/>
</dbReference>
<name>A0AAE3QGV2_9HYPH</name>
<accession>A0AAE3QGV2</accession>
<dbReference type="PROSITE" id="PS00042">
    <property type="entry name" value="HTH_CRP_1"/>
    <property type="match status" value="1"/>
</dbReference>
<evidence type="ECO:0000313" key="6">
    <source>
        <dbReference type="EMBL" id="MDI7924781.1"/>
    </source>
</evidence>
<dbReference type="GO" id="GO:0003700">
    <property type="term" value="F:DNA-binding transcription factor activity"/>
    <property type="evidence" value="ECO:0007669"/>
    <property type="project" value="InterPro"/>
</dbReference>
<gene>
    <name evidence="6" type="ORF">MRS75_22215</name>
</gene>
<evidence type="ECO:0000256" key="3">
    <source>
        <dbReference type="ARBA" id="ARBA00023163"/>
    </source>
</evidence>
<dbReference type="PROSITE" id="PS50042">
    <property type="entry name" value="CNMP_BINDING_3"/>
    <property type="match status" value="1"/>
</dbReference>
<dbReference type="CDD" id="cd00038">
    <property type="entry name" value="CAP_ED"/>
    <property type="match status" value="1"/>
</dbReference>
<organism evidence="6 7">
    <name type="scientific">Ferirhizobium litorale</name>
    <dbReference type="NCBI Taxonomy" id="2927786"/>
    <lineage>
        <taxon>Bacteria</taxon>
        <taxon>Pseudomonadati</taxon>
        <taxon>Pseudomonadota</taxon>
        <taxon>Alphaproteobacteria</taxon>
        <taxon>Hyphomicrobiales</taxon>
        <taxon>Rhizobiaceae</taxon>
        <taxon>Ferirhizobium</taxon>
    </lineage>
</organism>
<evidence type="ECO:0000259" key="4">
    <source>
        <dbReference type="PROSITE" id="PS50042"/>
    </source>
</evidence>
<dbReference type="InterPro" id="IPR014710">
    <property type="entry name" value="RmlC-like_jellyroll"/>
</dbReference>